<name>A0ABV4K6G9_9BACT</name>
<accession>A0ABV4K6G9</accession>
<comment type="caution">
    <text evidence="2">The sequence shown here is derived from an EMBL/GenBank/DDBJ whole genome shotgun (WGS) entry which is preliminary data.</text>
</comment>
<gene>
    <name evidence="2" type="ORF">AB6M95_17460</name>
</gene>
<dbReference type="RefSeq" id="WP_371388031.1">
    <property type="nucleotide sequence ID" value="NZ_JBGLYH010000075.1"/>
</dbReference>
<evidence type="ECO:0000313" key="3">
    <source>
        <dbReference type="Proteomes" id="UP001568698"/>
    </source>
</evidence>
<reference evidence="2 3" key="1">
    <citation type="submission" date="2024-08" db="EMBL/GenBank/DDBJ databases">
        <title>Sulfate-reducing bacteria isolated from formation water of the oil field in Kazakhstan and description of Pseudodesulfovibrio sp.</title>
        <authorList>
            <person name="Bidzhieva S.K."/>
            <person name="Tourova T.P."/>
            <person name="Grouzdev D.S."/>
            <person name="Beletsky A.V."/>
            <person name="Sokolova D.S."/>
            <person name="Samigullina S.R."/>
            <person name="Poltaraus A.B."/>
            <person name="Avtukh A.N."/>
            <person name="Tereshina V.M."/>
            <person name="Zhaparov N.S."/>
            <person name="Mardanov A.V."/>
            <person name="Nazina T.N."/>
        </authorList>
    </citation>
    <scope>NUCLEOTIDE SEQUENCE [LARGE SCALE GENOMIC DNA]</scope>
    <source>
        <strain evidence="2 3">9FUS</strain>
    </source>
</reference>
<keyword evidence="1" id="KW-0732">Signal</keyword>
<feature type="signal peptide" evidence="1">
    <location>
        <begin position="1"/>
        <end position="26"/>
    </location>
</feature>
<dbReference type="EMBL" id="JBGLYH010000075">
    <property type="protein sequence ID" value="MEZ7198542.1"/>
    <property type="molecule type" value="Genomic_DNA"/>
</dbReference>
<evidence type="ECO:0000313" key="2">
    <source>
        <dbReference type="EMBL" id="MEZ7198542.1"/>
    </source>
</evidence>
<dbReference type="PROSITE" id="PS51257">
    <property type="entry name" value="PROKAR_LIPOPROTEIN"/>
    <property type="match status" value="1"/>
</dbReference>
<organism evidence="2 3">
    <name type="scientific">Pseudodesulfovibrio karagichevae</name>
    <dbReference type="NCBI Taxonomy" id="3239305"/>
    <lineage>
        <taxon>Bacteria</taxon>
        <taxon>Pseudomonadati</taxon>
        <taxon>Thermodesulfobacteriota</taxon>
        <taxon>Desulfovibrionia</taxon>
        <taxon>Desulfovibrionales</taxon>
        <taxon>Desulfovibrionaceae</taxon>
    </lineage>
</organism>
<sequence length="291" mass="32074">MNRLGSTLVPAATLAVLMLAALSGCATRIPPGLELDTPGAAWSAFRQHYCVRPEGKGLRVRASLYYSRTQPAKRTNRTLISLWGDFNGPMRLDVSASIGTLLAHIREDKTGLLVFYPEDQKAYAHKNSVLGATRLGMPFPFSLADLAHALAGDFADLAPRRYAKAEAEGEDYAYTFSGGLTRRIVLDRLGRPVLLEGRTSRSRDARQWSFSMDRYEDVPAGQVPLADKLTLSLDNGERGVLHIKSRELMLAPWPARSLTLELPEDIVPIRLDNGYTDATTGDIPVIHEDKQ</sequence>
<proteinExistence type="predicted"/>
<keyword evidence="3" id="KW-1185">Reference proteome</keyword>
<dbReference type="Proteomes" id="UP001568698">
    <property type="component" value="Unassembled WGS sequence"/>
</dbReference>
<feature type="chain" id="PRO_5047262471" description="Outer-membrane lipoprotein LolB" evidence="1">
    <location>
        <begin position="27"/>
        <end position="291"/>
    </location>
</feature>
<evidence type="ECO:0000256" key="1">
    <source>
        <dbReference type="SAM" id="SignalP"/>
    </source>
</evidence>
<evidence type="ECO:0008006" key="4">
    <source>
        <dbReference type="Google" id="ProtNLM"/>
    </source>
</evidence>
<protein>
    <recommendedName>
        <fullName evidence="4">Outer-membrane lipoprotein LolB</fullName>
    </recommendedName>
</protein>